<evidence type="ECO:0000256" key="1">
    <source>
        <dbReference type="ARBA" id="ARBA00009686"/>
    </source>
</evidence>
<evidence type="ECO:0000313" key="4">
    <source>
        <dbReference type="EMBL" id="QBM87664.1"/>
    </source>
</evidence>
<comment type="similarity">
    <text evidence="1">Belongs to the phosducin family.</text>
</comment>
<sequence length="252" mass="29353">MNDIKVPVEVDPTEDTEWNDILRAHGIIPERPKSPTEELEQALEDAVRKQHDNRLDNKTAAELDELEDDEDEDFLHEYKLKRFHELQNLQNRAKFGTIQHITKPEYEEEVTNASDDLFVVVHMSLQLEVQSRLLNSITVALAQKFPEIKFAEIPANRCVENYPDLNCPTLIIYHKRNIVKQYVTLTRLGGNDCKIRDIENILMEVNAVKASDERLEVNQQEEDLEETRRLRFVKKSIRDTGSASGEDFDFYD</sequence>
<feature type="region of interest" description="Disordered" evidence="2">
    <location>
        <begin position="28"/>
        <end position="51"/>
    </location>
</feature>
<evidence type="ECO:0000256" key="2">
    <source>
        <dbReference type="SAM" id="MobiDB-lite"/>
    </source>
</evidence>
<dbReference type="PANTHER" id="PTHR45809:SF3">
    <property type="entry name" value="VIRAL IAP-ASSOCIATED FACTOR HOMOLOG"/>
    <property type="match status" value="1"/>
</dbReference>
<dbReference type="GO" id="GO:0006457">
    <property type="term" value="P:protein folding"/>
    <property type="evidence" value="ECO:0007669"/>
    <property type="project" value="TreeGrafter"/>
</dbReference>
<reference evidence="5" key="1">
    <citation type="submission" date="2019-03" db="EMBL/GenBank/DDBJ databases">
        <title>Snf2 controls pulcherriminic acid biosynthesis and connects pigmentation and antifungal activity of the yeast Metschnikowia pulcherrima.</title>
        <authorList>
            <person name="Gore-Lloyd D."/>
            <person name="Sumann I."/>
            <person name="Brachmann A.O."/>
            <person name="Schneeberger K."/>
            <person name="Ortiz-Merino R.A."/>
            <person name="Moreno-Beltran M."/>
            <person name="Schlaefli M."/>
            <person name="Kirner P."/>
            <person name="Santos Kron A."/>
            <person name="Wolfe K.H."/>
            <person name="Piel J."/>
            <person name="Ahrens C.H."/>
            <person name="Henk D."/>
            <person name="Freimoser F.M."/>
        </authorList>
    </citation>
    <scope>NUCLEOTIDE SEQUENCE [LARGE SCALE GENOMIC DNA]</scope>
    <source>
        <strain evidence="5">APC 1.2</strain>
    </source>
</reference>
<feature type="domain" description="Phosducin" evidence="3">
    <location>
        <begin position="40"/>
        <end position="206"/>
    </location>
</feature>
<dbReference type="SUPFAM" id="SSF52833">
    <property type="entry name" value="Thioredoxin-like"/>
    <property type="match status" value="1"/>
</dbReference>
<evidence type="ECO:0000259" key="3">
    <source>
        <dbReference type="Pfam" id="PF02114"/>
    </source>
</evidence>
<organism evidence="4 5">
    <name type="scientific">Metschnikowia aff. pulcherrima</name>
    <dbReference type="NCBI Taxonomy" id="2163413"/>
    <lineage>
        <taxon>Eukaryota</taxon>
        <taxon>Fungi</taxon>
        <taxon>Dikarya</taxon>
        <taxon>Ascomycota</taxon>
        <taxon>Saccharomycotina</taxon>
        <taxon>Pichiomycetes</taxon>
        <taxon>Metschnikowiaceae</taxon>
        <taxon>Metschnikowia</taxon>
    </lineage>
</organism>
<dbReference type="GO" id="GO:0005737">
    <property type="term" value="C:cytoplasm"/>
    <property type="evidence" value="ECO:0007669"/>
    <property type="project" value="TreeGrafter"/>
</dbReference>
<dbReference type="EMBL" id="CP034457">
    <property type="protein sequence ID" value="QBM87664.1"/>
    <property type="molecule type" value="Genomic_DNA"/>
</dbReference>
<accession>A0A4P6XPM9</accession>
<dbReference type="CDD" id="cd02988">
    <property type="entry name" value="Phd_like_VIAF"/>
    <property type="match status" value="1"/>
</dbReference>
<evidence type="ECO:0000313" key="5">
    <source>
        <dbReference type="Proteomes" id="UP000292447"/>
    </source>
</evidence>
<protein>
    <submittedName>
        <fullName evidence="4">Phosducin</fullName>
    </submittedName>
</protein>
<proteinExistence type="inferred from homology"/>
<dbReference type="InterPro" id="IPR036249">
    <property type="entry name" value="Thioredoxin-like_sf"/>
</dbReference>
<dbReference type="InterPro" id="IPR024253">
    <property type="entry name" value="Phosducin_thioredoxin-like_dom"/>
</dbReference>
<dbReference type="Gene3D" id="3.40.30.10">
    <property type="entry name" value="Glutaredoxin"/>
    <property type="match status" value="1"/>
</dbReference>
<dbReference type="Pfam" id="PF02114">
    <property type="entry name" value="Phosducin"/>
    <property type="match status" value="1"/>
</dbReference>
<name>A0A4P6XPM9_9ASCO</name>
<dbReference type="AlphaFoldDB" id="A0A4P6XPM9"/>
<keyword evidence="5" id="KW-1185">Reference proteome</keyword>
<dbReference type="Proteomes" id="UP000292447">
    <property type="component" value="Chromosome II"/>
</dbReference>
<dbReference type="STRING" id="2163413.A0A4P6XPM9"/>
<dbReference type="PANTHER" id="PTHR45809">
    <property type="entry name" value="VIRAL IAP-ASSOCIATED FACTOR HOMOLOG"/>
    <property type="match status" value="1"/>
</dbReference>
<gene>
    <name evidence="4" type="primary">MPUL0B08710</name>
    <name evidence="4" type="ORF">METSCH_B08710</name>
</gene>
<dbReference type="InterPro" id="IPR051498">
    <property type="entry name" value="Phosducin-like_chap/apop_reg"/>
</dbReference>